<comment type="similarity">
    <text evidence="1">Belongs to the sulfatase family.</text>
</comment>
<dbReference type="SUPFAM" id="SSF53649">
    <property type="entry name" value="Alkaline phosphatase-like"/>
    <property type="match status" value="1"/>
</dbReference>
<dbReference type="InterPro" id="IPR000917">
    <property type="entry name" value="Sulfatase_N"/>
</dbReference>
<dbReference type="PANTHER" id="PTHR42693">
    <property type="entry name" value="ARYLSULFATASE FAMILY MEMBER"/>
    <property type="match status" value="1"/>
</dbReference>
<accession>A0A6J6MM70</accession>
<evidence type="ECO:0000259" key="2">
    <source>
        <dbReference type="Pfam" id="PF00884"/>
    </source>
</evidence>
<dbReference type="AlphaFoldDB" id="A0A6J6MM70"/>
<dbReference type="Gene3D" id="3.40.720.10">
    <property type="entry name" value="Alkaline Phosphatase, subunit A"/>
    <property type="match status" value="1"/>
</dbReference>
<dbReference type="PANTHER" id="PTHR42693:SF27">
    <property type="entry name" value="ARYLSULFATASE B [PRECURSOR]"/>
    <property type="match status" value="1"/>
</dbReference>
<dbReference type="EMBL" id="CAEZWV010000018">
    <property type="protein sequence ID" value="CAB4673503.1"/>
    <property type="molecule type" value="Genomic_DNA"/>
</dbReference>
<evidence type="ECO:0000256" key="1">
    <source>
        <dbReference type="ARBA" id="ARBA00008779"/>
    </source>
</evidence>
<evidence type="ECO:0000313" key="3">
    <source>
        <dbReference type="EMBL" id="CAB4673503.1"/>
    </source>
</evidence>
<dbReference type="GO" id="GO:0004065">
    <property type="term" value="F:arylsulfatase activity"/>
    <property type="evidence" value="ECO:0007669"/>
    <property type="project" value="TreeGrafter"/>
</dbReference>
<reference evidence="3" key="1">
    <citation type="submission" date="2020-05" db="EMBL/GenBank/DDBJ databases">
        <authorList>
            <person name="Chiriac C."/>
            <person name="Salcher M."/>
            <person name="Ghai R."/>
            <person name="Kavagutti S V."/>
        </authorList>
    </citation>
    <scope>NUCLEOTIDE SEQUENCE</scope>
</reference>
<organism evidence="3">
    <name type="scientific">freshwater metagenome</name>
    <dbReference type="NCBI Taxonomy" id="449393"/>
    <lineage>
        <taxon>unclassified sequences</taxon>
        <taxon>metagenomes</taxon>
        <taxon>ecological metagenomes</taxon>
    </lineage>
</organism>
<sequence length="513" mass="57288">MYFFSVTQRLLVRRFMAVFFGLLLLAQAAPTSATQAAADISQSDVNVLFIVLDEAPLFPLLKTDGTINRERYPGFASLADNSTWYRNAMTTAQRTTEAVPAVLTGKWPTFKNYPYFRDHPKNLFTLLRDEKKLNVYQAITNLCPKNVCANAPSRDDKKILMQVREMKTAISRAATATTPTLNFAHVLLPHRPWSLVPDLRFMSNVLEFPDPRSEFLVDRRRDNYQSMLRQYVATDVLIGDLVNTIKASPNWDNTMIVVTADHGITFEPGKSYRDTIDTKSPGTMEDIFRVPLFIKYPRQTTSSVSDCPASSVDLLPTVLAASSQRSYTKTDGSNLASSCPQRARRTVRWPAGSFQLSTTFPSLMKRVKYYDKWIDADSDVDGIYRSGLSGSLLGTSAPASPTATTSISWRLNLAQNYQSIGWGRLSPVPARASGLLFPSKRMCRRCEGLIAINDKFVGVVSEVAGAQPNKEGIYFSSSLMTRLMEPGPATVELWIANWTRKTPTLQRVGPARK</sequence>
<feature type="domain" description="Sulfatase N-terminal" evidence="2">
    <location>
        <begin position="46"/>
        <end position="321"/>
    </location>
</feature>
<protein>
    <submittedName>
        <fullName evidence="3">Unannotated protein</fullName>
    </submittedName>
</protein>
<proteinExistence type="inferred from homology"/>
<dbReference type="InterPro" id="IPR017850">
    <property type="entry name" value="Alkaline_phosphatase_core_sf"/>
</dbReference>
<dbReference type="InterPro" id="IPR050738">
    <property type="entry name" value="Sulfatase"/>
</dbReference>
<name>A0A6J6MM70_9ZZZZ</name>
<dbReference type="Pfam" id="PF00884">
    <property type="entry name" value="Sulfatase"/>
    <property type="match status" value="1"/>
</dbReference>
<gene>
    <name evidence="3" type="ORF">UFOPK2295_00948</name>
</gene>